<dbReference type="InterPro" id="IPR001678">
    <property type="entry name" value="MeTrfase_RsmB-F_NOP2_dom"/>
</dbReference>
<dbReference type="EC" id="2.1.1.176" evidence="4"/>
<dbReference type="PANTHER" id="PTHR22807">
    <property type="entry name" value="NOP2 YEAST -RELATED NOL1/NOP2/FMU SUN DOMAIN-CONTAINING"/>
    <property type="match status" value="1"/>
</dbReference>
<dbReference type="InterPro" id="IPR054728">
    <property type="entry name" value="RsmB-like_ferredoxin"/>
</dbReference>
<comment type="catalytic activity">
    <reaction evidence="13">
        <text>cytidine(967) in 16S rRNA + S-adenosyl-L-methionine = 5-methylcytidine(967) in 16S rRNA + S-adenosyl-L-homocysteine + H(+)</text>
        <dbReference type="Rhea" id="RHEA:42748"/>
        <dbReference type="Rhea" id="RHEA-COMP:10219"/>
        <dbReference type="Rhea" id="RHEA-COMP:10220"/>
        <dbReference type="ChEBI" id="CHEBI:15378"/>
        <dbReference type="ChEBI" id="CHEBI:57856"/>
        <dbReference type="ChEBI" id="CHEBI:59789"/>
        <dbReference type="ChEBI" id="CHEBI:74483"/>
        <dbReference type="ChEBI" id="CHEBI:82748"/>
        <dbReference type="EC" id="2.1.1.176"/>
    </reaction>
</comment>
<evidence type="ECO:0000256" key="10">
    <source>
        <dbReference type="ARBA" id="ARBA00022884"/>
    </source>
</evidence>
<evidence type="ECO:0000256" key="12">
    <source>
        <dbReference type="ARBA" id="ARBA00031088"/>
    </source>
</evidence>
<feature type="binding site" evidence="14">
    <location>
        <position position="324"/>
    </location>
    <ligand>
        <name>S-adenosyl-L-methionine</name>
        <dbReference type="ChEBI" id="CHEBI:59789"/>
    </ligand>
</feature>
<dbReference type="Gene3D" id="3.40.50.150">
    <property type="entry name" value="Vaccinia Virus protein VP39"/>
    <property type="match status" value="1"/>
</dbReference>
<dbReference type="PRINTS" id="PR02008">
    <property type="entry name" value="RCMTFAMILY"/>
</dbReference>
<organism evidence="16 17">
    <name type="scientific">Candidatus Fervidibacter sacchari</name>
    <dbReference type="NCBI Taxonomy" id="1448929"/>
    <lineage>
        <taxon>Bacteria</taxon>
        <taxon>Candidatus Fervidibacterota</taxon>
        <taxon>Candidatus Fervidibacter</taxon>
    </lineage>
</organism>
<dbReference type="RefSeq" id="WP_259100799.1">
    <property type="nucleotide sequence ID" value="NZ_CP130454.1"/>
</dbReference>
<feature type="active site" description="Nucleophile" evidence="14">
    <location>
        <position position="395"/>
    </location>
</feature>
<evidence type="ECO:0000313" key="16">
    <source>
        <dbReference type="EMBL" id="MCS3920717.1"/>
    </source>
</evidence>
<dbReference type="InterPro" id="IPR029063">
    <property type="entry name" value="SAM-dependent_MTases_sf"/>
</dbReference>
<evidence type="ECO:0000256" key="1">
    <source>
        <dbReference type="ARBA" id="ARBA00002724"/>
    </source>
</evidence>
<dbReference type="Proteomes" id="UP001204798">
    <property type="component" value="Unassembled WGS sequence"/>
</dbReference>
<protein>
    <recommendedName>
        <fullName evidence="4">16S rRNA (cytosine(967)-C(5))-methyltransferase</fullName>
        <ecNumber evidence="4">2.1.1.176</ecNumber>
    </recommendedName>
    <alternativeName>
        <fullName evidence="11">16S rRNA m5C967 methyltransferase</fullName>
    </alternativeName>
    <alternativeName>
        <fullName evidence="12">rRNA (cytosine-C(5)-)-methyltransferase RsmB</fullName>
    </alternativeName>
</protein>
<evidence type="ECO:0000256" key="6">
    <source>
        <dbReference type="ARBA" id="ARBA00022552"/>
    </source>
</evidence>
<keyword evidence="8 14" id="KW-0808">Transferase</keyword>
<comment type="subcellular location">
    <subcellularLocation>
        <location evidence="2">Cytoplasm</location>
    </subcellularLocation>
</comment>
<dbReference type="InterPro" id="IPR018314">
    <property type="entry name" value="RsmB/NOL1/NOP2-like_CS"/>
</dbReference>
<evidence type="ECO:0000256" key="3">
    <source>
        <dbReference type="ARBA" id="ARBA00007494"/>
    </source>
</evidence>
<dbReference type="GO" id="GO:0008168">
    <property type="term" value="F:methyltransferase activity"/>
    <property type="evidence" value="ECO:0007669"/>
    <property type="project" value="UniProtKB-KW"/>
</dbReference>
<dbReference type="NCBIfam" id="NF011494">
    <property type="entry name" value="PRK14902.1"/>
    <property type="match status" value="1"/>
</dbReference>
<feature type="binding site" evidence="14">
    <location>
        <position position="342"/>
    </location>
    <ligand>
        <name>S-adenosyl-L-methionine</name>
        <dbReference type="ChEBI" id="CHEBI:59789"/>
    </ligand>
</feature>
<keyword evidence="9 14" id="KW-0949">S-adenosyl-L-methionine</keyword>
<evidence type="ECO:0000256" key="2">
    <source>
        <dbReference type="ARBA" id="ARBA00004496"/>
    </source>
</evidence>
<keyword evidence="6" id="KW-0698">rRNA processing</keyword>
<dbReference type="InterPro" id="IPR049560">
    <property type="entry name" value="MeTrfase_RsmB-F_NOP2_cat"/>
</dbReference>
<keyword evidence="10 14" id="KW-0694">RNA-binding</keyword>
<dbReference type="CDD" id="cd02440">
    <property type="entry name" value="AdoMet_MTases"/>
    <property type="match status" value="1"/>
</dbReference>
<dbReference type="InterPro" id="IPR004573">
    <property type="entry name" value="rRNA_ssu_MeTfrase_B"/>
</dbReference>
<evidence type="ECO:0000256" key="8">
    <source>
        <dbReference type="ARBA" id="ARBA00022679"/>
    </source>
</evidence>
<dbReference type="PROSITE" id="PS01153">
    <property type="entry name" value="NOL1_NOP2_SUN"/>
    <property type="match status" value="1"/>
</dbReference>
<dbReference type="PANTHER" id="PTHR22807:SF53">
    <property type="entry name" value="RIBOSOMAL RNA SMALL SUBUNIT METHYLTRANSFERASE B-RELATED"/>
    <property type="match status" value="1"/>
</dbReference>
<evidence type="ECO:0000256" key="9">
    <source>
        <dbReference type="ARBA" id="ARBA00022691"/>
    </source>
</evidence>
<dbReference type="NCBIfam" id="TIGR00563">
    <property type="entry name" value="rsmB"/>
    <property type="match status" value="1"/>
</dbReference>
<evidence type="ECO:0000256" key="14">
    <source>
        <dbReference type="PROSITE-ProRule" id="PRU01023"/>
    </source>
</evidence>
<keyword evidence="7 14" id="KW-0489">Methyltransferase</keyword>
<feature type="domain" description="SAM-dependent MTase RsmB/NOP-type" evidence="15">
    <location>
        <begin position="183"/>
        <end position="459"/>
    </location>
</feature>
<dbReference type="EMBL" id="JANUCP010000006">
    <property type="protein sequence ID" value="MCS3920717.1"/>
    <property type="molecule type" value="Genomic_DNA"/>
</dbReference>
<name>A0ABT2ES18_9BACT</name>
<comment type="similarity">
    <text evidence="3 14">Belongs to the class I-like SAM-binding methyltransferase superfamily. RsmB/NOP family.</text>
</comment>
<evidence type="ECO:0000256" key="5">
    <source>
        <dbReference type="ARBA" id="ARBA00022490"/>
    </source>
</evidence>
<dbReference type="Gene3D" id="3.30.70.1170">
    <property type="entry name" value="Sun protein, domain 3"/>
    <property type="match status" value="1"/>
</dbReference>
<comment type="function">
    <text evidence="1">Specifically methylates the cytosine at position 967 (m5C967) of 16S rRNA.</text>
</comment>
<dbReference type="Gene3D" id="1.10.940.10">
    <property type="entry name" value="NusB-like"/>
    <property type="match status" value="1"/>
</dbReference>
<keyword evidence="17" id="KW-1185">Reference proteome</keyword>
<sequence>MAYRIAHPTTADQICPARKLALLALVEVEKKDAYVNLSLRELMRQKRLPAKERAMITALAMGVVKMRLYLDHIIQHFCDYSLDELPVFARNILRMAAYELIFFKHPAPIVGNEYVKLAKRFEHKGIAALVNAVVRSMGEGWQSVPIPSLDEDPVSHISITTSHPRWMVERWVKFWGVDETLALCRANNEPPPLCIRVNLKYTERELVARALEFRCRKIEPSPWVPECLRLDTTHDVTKLPGFIGGLFTVQDEGAMIVPYLLEPKPGEIIIDACAAPGGKTTHIAELTKDEAEIIAVDSHPSRLKLVEENAVRLKLFNIKTLLGDWTELAQQFINRVDKVLLDVPCSGTGTLRRKVDARWKKSEEQVKQLAELQSRLLEASAPVVRKGGVIVYATCSLEPEEDEEVIKAFLERHPEFVLDDPRPFLPSEIPNAITQDGFLRLFPHKHNTDGVFAARLRKVR</sequence>
<evidence type="ECO:0000256" key="13">
    <source>
        <dbReference type="ARBA" id="ARBA00047283"/>
    </source>
</evidence>
<evidence type="ECO:0000256" key="4">
    <source>
        <dbReference type="ARBA" id="ARBA00012140"/>
    </source>
</evidence>
<dbReference type="InterPro" id="IPR035926">
    <property type="entry name" value="NusB-like_sf"/>
</dbReference>
<comment type="caution">
    <text evidence="16">The sequence shown here is derived from an EMBL/GenBank/DDBJ whole genome shotgun (WGS) entry which is preliminary data.</text>
</comment>
<keyword evidence="5" id="KW-0963">Cytoplasm</keyword>
<feature type="binding site" evidence="14">
    <location>
        <position position="297"/>
    </location>
    <ligand>
        <name>S-adenosyl-L-methionine</name>
        <dbReference type="ChEBI" id="CHEBI:59789"/>
    </ligand>
</feature>
<evidence type="ECO:0000313" key="17">
    <source>
        <dbReference type="Proteomes" id="UP001204798"/>
    </source>
</evidence>
<dbReference type="GO" id="GO:0032259">
    <property type="term" value="P:methylation"/>
    <property type="evidence" value="ECO:0007669"/>
    <property type="project" value="UniProtKB-KW"/>
</dbReference>
<gene>
    <name evidence="16" type="ORF">M2350_003152</name>
</gene>
<dbReference type="SUPFAM" id="SSF48013">
    <property type="entry name" value="NusB-like"/>
    <property type="match status" value="1"/>
</dbReference>
<dbReference type="InterPro" id="IPR023267">
    <property type="entry name" value="RCMT"/>
</dbReference>
<dbReference type="Pfam" id="PF01189">
    <property type="entry name" value="Methyltr_RsmB-F"/>
    <property type="match status" value="1"/>
</dbReference>
<dbReference type="Pfam" id="PF22458">
    <property type="entry name" value="RsmF-B_ferredox"/>
    <property type="match status" value="1"/>
</dbReference>
<feature type="binding site" evidence="14">
    <location>
        <begin position="273"/>
        <end position="279"/>
    </location>
    <ligand>
        <name>S-adenosyl-L-methionine</name>
        <dbReference type="ChEBI" id="CHEBI:59789"/>
    </ligand>
</feature>
<evidence type="ECO:0000256" key="11">
    <source>
        <dbReference type="ARBA" id="ARBA00030399"/>
    </source>
</evidence>
<dbReference type="SUPFAM" id="SSF53335">
    <property type="entry name" value="S-adenosyl-L-methionine-dependent methyltransferases"/>
    <property type="match status" value="1"/>
</dbReference>
<dbReference type="Pfam" id="PF01029">
    <property type="entry name" value="NusB"/>
    <property type="match status" value="1"/>
</dbReference>
<evidence type="ECO:0000256" key="7">
    <source>
        <dbReference type="ARBA" id="ARBA00022603"/>
    </source>
</evidence>
<accession>A0ABT2ES18</accession>
<proteinExistence type="inferred from homology"/>
<dbReference type="InterPro" id="IPR006027">
    <property type="entry name" value="NusB_RsmB_TIM44"/>
</dbReference>
<dbReference type="PROSITE" id="PS51686">
    <property type="entry name" value="SAM_MT_RSMB_NOP"/>
    <property type="match status" value="1"/>
</dbReference>
<evidence type="ECO:0000259" key="15">
    <source>
        <dbReference type="PROSITE" id="PS51686"/>
    </source>
</evidence>
<reference evidence="16 17" key="1">
    <citation type="submission" date="2022-08" db="EMBL/GenBank/DDBJ databases">
        <title>Bacterial and archaeal communities from various locations to study Microbial Dark Matter (Phase II).</title>
        <authorList>
            <person name="Stepanauskas R."/>
        </authorList>
    </citation>
    <scope>NUCLEOTIDE SEQUENCE [LARGE SCALE GENOMIC DNA]</scope>
    <source>
        <strain evidence="16 17">PD1</strain>
    </source>
</reference>